<evidence type="ECO:0000313" key="7">
    <source>
        <dbReference type="Proteomes" id="UP000003793"/>
    </source>
</evidence>
<dbReference type="PANTHER" id="PTHR11228">
    <property type="entry name" value="RADICAL SAM DOMAIN PROTEIN"/>
    <property type="match status" value="1"/>
</dbReference>
<accession>C0B904</accession>
<protein>
    <submittedName>
        <fullName evidence="6">Radical SAM domain protein</fullName>
    </submittedName>
</protein>
<dbReference type="AlphaFoldDB" id="C0B904"/>
<evidence type="ECO:0000256" key="2">
    <source>
        <dbReference type="ARBA" id="ARBA00022723"/>
    </source>
</evidence>
<dbReference type="InterPro" id="IPR050377">
    <property type="entry name" value="Radical_SAM_PqqE_MftC-like"/>
</dbReference>
<dbReference type="SFLD" id="SFLDG01111">
    <property type="entry name" value="Uncharacterised_Radical_SAM_Su"/>
    <property type="match status" value="1"/>
</dbReference>
<dbReference type="NCBIfam" id="TIGR04038">
    <property type="entry name" value="tatD_link_rSAM"/>
    <property type="match status" value="1"/>
</dbReference>
<dbReference type="Proteomes" id="UP000003793">
    <property type="component" value="Unassembled WGS sequence"/>
</dbReference>
<sequence>MVLEYPPDFQRGDFIIMSDIIYTFKNNAYFNITNRCTCKCIFCIRNEHEAIGEATELWHDHNPSFEEIKAAIDAFDFTNYPEAVFCGYGEPTCAYDNLIVAAKYMKEKHPEVLLRVNTNGLGELFNKKPIAEEMAKYIDAVSISLNAPTAERYQEVTQPCFENAFPDMLAFAEKAKKLFSSVQFSVVSIISQEEIDASQKLADEMGIPLKVRIYS</sequence>
<keyword evidence="1" id="KW-0949">S-adenosyl-L-methionine</keyword>
<dbReference type="SFLD" id="SFLDS00029">
    <property type="entry name" value="Radical_SAM"/>
    <property type="match status" value="1"/>
</dbReference>
<dbReference type="PANTHER" id="PTHR11228:SF7">
    <property type="entry name" value="PQQA PEPTIDE CYCLASE"/>
    <property type="match status" value="1"/>
</dbReference>
<dbReference type="InterPro" id="IPR058240">
    <property type="entry name" value="rSAM_sf"/>
</dbReference>
<name>C0B904_9FIRM</name>
<keyword evidence="3" id="KW-0408">Iron</keyword>
<dbReference type="InterPro" id="IPR013785">
    <property type="entry name" value="Aldolase_TIM"/>
</dbReference>
<evidence type="ECO:0000259" key="5">
    <source>
        <dbReference type="PROSITE" id="PS51918"/>
    </source>
</evidence>
<feature type="domain" description="Radical SAM core" evidence="5">
    <location>
        <begin position="22"/>
        <end position="215"/>
    </location>
</feature>
<dbReference type="GO" id="GO:0046872">
    <property type="term" value="F:metal ion binding"/>
    <property type="evidence" value="ECO:0007669"/>
    <property type="project" value="UniProtKB-KW"/>
</dbReference>
<keyword evidence="2" id="KW-0479">Metal-binding</keyword>
<comment type="caution">
    <text evidence="6">The sequence shown here is derived from an EMBL/GenBank/DDBJ whole genome shotgun (WGS) entry which is preliminary data.</text>
</comment>
<dbReference type="GO" id="GO:0006783">
    <property type="term" value="P:heme biosynthetic process"/>
    <property type="evidence" value="ECO:0007669"/>
    <property type="project" value="TreeGrafter"/>
</dbReference>
<dbReference type="CDD" id="cd01335">
    <property type="entry name" value="Radical_SAM"/>
    <property type="match status" value="1"/>
</dbReference>
<dbReference type="GO" id="GO:0051536">
    <property type="term" value="F:iron-sulfur cluster binding"/>
    <property type="evidence" value="ECO:0007669"/>
    <property type="project" value="UniProtKB-KW"/>
</dbReference>
<dbReference type="Pfam" id="PF04055">
    <property type="entry name" value="Radical_SAM"/>
    <property type="match status" value="1"/>
</dbReference>
<evidence type="ECO:0000256" key="3">
    <source>
        <dbReference type="ARBA" id="ARBA00023004"/>
    </source>
</evidence>
<dbReference type="PROSITE" id="PS51918">
    <property type="entry name" value="RADICAL_SAM"/>
    <property type="match status" value="1"/>
</dbReference>
<keyword evidence="4" id="KW-0411">Iron-sulfur</keyword>
<dbReference type="SUPFAM" id="SSF102114">
    <property type="entry name" value="Radical SAM enzymes"/>
    <property type="match status" value="1"/>
</dbReference>
<evidence type="ECO:0000256" key="1">
    <source>
        <dbReference type="ARBA" id="ARBA00022691"/>
    </source>
</evidence>
<dbReference type="GO" id="GO:0003824">
    <property type="term" value="F:catalytic activity"/>
    <property type="evidence" value="ECO:0007669"/>
    <property type="project" value="InterPro"/>
</dbReference>
<evidence type="ECO:0000256" key="4">
    <source>
        <dbReference type="ARBA" id="ARBA00023014"/>
    </source>
</evidence>
<dbReference type="InterPro" id="IPR023822">
    <property type="entry name" value="rSAM_TatD-assoc_bac"/>
</dbReference>
<organism evidence="6 7">
    <name type="scientific">Coprococcus comes ATCC 27758</name>
    <dbReference type="NCBI Taxonomy" id="470146"/>
    <lineage>
        <taxon>Bacteria</taxon>
        <taxon>Bacillati</taxon>
        <taxon>Bacillota</taxon>
        <taxon>Clostridia</taxon>
        <taxon>Lachnospirales</taxon>
        <taxon>Lachnospiraceae</taxon>
        <taxon>Coprococcus</taxon>
    </lineage>
</organism>
<reference evidence="6 7" key="2">
    <citation type="submission" date="2009-03" db="EMBL/GenBank/DDBJ databases">
        <title>Draft genome sequence of Coprococcus comes (ATCC 27758).</title>
        <authorList>
            <person name="Sudarsanam P."/>
            <person name="Ley R."/>
            <person name="Guruge J."/>
            <person name="Turnbaugh P.J."/>
            <person name="Mahowald M."/>
            <person name="Liep D."/>
            <person name="Gordon J."/>
        </authorList>
    </citation>
    <scope>NUCLEOTIDE SEQUENCE [LARGE SCALE GENOMIC DNA]</scope>
    <source>
        <strain evidence="6 7">ATCC 27758</strain>
    </source>
</reference>
<dbReference type="InterPro" id="IPR007197">
    <property type="entry name" value="rSAM"/>
</dbReference>
<dbReference type="EMBL" id="ABVR01000040">
    <property type="protein sequence ID" value="EEG89756.1"/>
    <property type="molecule type" value="Genomic_DNA"/>
</dbReference>
<proteinExistence type="predicted"/>
<dbReference type="InterPro" id="IPR023821">
    <property type="entry name" value="rSAM_TatD-assoc"/>
</dbReference>
<dbReference type="Gene3D" id="3.20.20.70">
    <property type="entry name" value="Aldolase class I"/>
    <property type="match status" value="1"/>
</dbReference>
<evidence type="ECO:0000313" key="6">
    <source>
        <dbReference type="EMBL" id="EEG89756.1"/>
    </source>
</evidence>
<gene>
    <name evidence="6" type="ORF">COPCOM_01628</name>
</gene>
<dbReference type="HOGENOM" id="CLU_1364481_0_0_9"/>
<dbReference type="NCBIfam" id="TIGR04100">
    <property type="entry name" value="rSAM_pair_X"/>
    <property type="match status" value="1"/>
</dbReference>
<reference evidence="6 7" key="1">
    <citation type="submission" date="2009-02" db="EMBL/GenBank/DDBJ databases">
        <authorList>
            <person name="Fulton L."/>
            <person name="Clifton S."/>
            <person name="Fulton B."/>
            <person name="Xu J."/>
            <person name="Minx P."/>
            <person name="Pepin K.H."/>
            <person name="Johnson M."/>
            <person name="Bhonagiri V."/>
            <person name="Nash W.E."/>
            <person name="Mardis E.R."/>
            <person name="Wilson R.K."/>
        </authorList>
    </citation>
    <scope>NUCLEOTIDE SEQUENCE [LARGE SCALE GENOMIC DNA]</scope>
    <source>
        <strain evidence="6 7">ATCC 27758</strain>
    </source>
</reference>